<evidence type="ECO:0000256" key="4">
    <source>
        <dbReference type="ARBA" id="ARBA00022833"/>
    </source>
</evidence>
<dbReference type="InParanoid" id="J0DDL1"/>
<proteinExistence type="predicted"/>
<evidence type="ECO:0000256" key="1">
    <source>
        <dbReference type="ARBA" id="ARBA00004123"/>
    </source>
</evidence>
<dbReference type="PROSITE" id="PS50157">
    <property type="entry name" value="ZINC_FINGER_C2H2_2"/>
    <property type="match status" value="4"/>
</dbReference>
<dbReference type="OrthoDB" id="3437960at2759"/>
<evidence type="ECO:0000256" key="3">
    <source>
        <dbReference type="ARBA" id="ARBA00022771"/>
    </source>
</evidence>
<evidence type="ECO:0000313" key="11">
    <source>
        <dbReference type="EMBL" id="EJD44539.1"/>
    </source>
</evidence>
<dbReference type="PANTHER" id="PTHR46179">
    <property type="entry name" value="ZINC FINGER PROTEIN"/>
    <property type="match status" value="1"/>
</dbReference>
<feature type="domain" description="C2H2-type" evidence="10">
    <location>
        <begin position="421"/>
        <end position="449"/>
    </location>
</feature>
<dbReference type="Pfam" id="PF00096">
    <property type="entry name" value="zf-C2H2"/>
    <property type="match status" value="2"/>
</dbReference>
<gene>
    <name evidence="11" type="ORF">AURDEDRAFT_166324</name>
</gene>
<evidence type="ECO:0000313" key="12">
    <source>
        <dbReference type="Proteomes" id="UP000006514"/>
    </source>
</evidence>
<keyword evidence="3 8" id="KW-0863">Zinc-finger</keyword>
<comment type="subcellular location">
    <subcellularLocation>
        <location evidence="1">Nucleus</location>
    </subcellularLocation>
</comment>
<dbReference type="OMA" id="CAKECEK"/>
<dbReference type="Gene3D" id="3.30.160.60">
    <property type="entry name" value="Classic Zinc Finger"/>
    <property type="match status" value="5"/>
</dbReference>
<evidence type="ECO:0000256" key="9">
    <source>
        <dbReference type="SAM" id="MobiDB-lite"/>
    </source>
</evidence>
<feature type="domain" description="C2H2-type" evidence="10">
    <location>
        <begin position="212"/>
        <end position="241"/>
    </location>
</feature>
<keyword evidence="4" id="KW-0862">Zinc</keyword>
<evidence type="ECO:0000256" key="6">
    <source>
        <dbReference type="ARBA" id="ARBA00023163"/>
    </source>
</evidence>
<organism evidence="11 12">
    <name type="scientific">Auricularia subglabra (strain TFB-10046 / SS5)</name>
    <name type="common">White-rot fungus</name>
    <name type="synonym">Auricularia delicata (strain TFB10046)</name>
    <dbReference type="NCBI Taxonomy" id="717982"/>
    <lineage>
        <taxon>Eukaryota</taxon>
        <taxon>Fungi</taxon>
        <taxon>Dikarya</taxon>
        <taxon>Basidiomycota</taxon>
        <taxon>Agaricomycotina</taxon>
        <taxon>Agaricomycetes</taxon>
        <taxon>Auriculariales</taxon>
        <taxon>Auriculariaceae</taxon>
        <taxon>Auricularia</taxon>
    </lineage>
</organism>
<keyword evidence="7" id="KW-0539">Nucleus</keyword>
<dbReference type="SUPFAM" id="SSF57667">
    <property type="entry name" value="beta-beta-alpha zinc fingers"/>
    <property type="match status" value="3"/>
</dbReference>
<dbReference type="PROSITE" id="PS00028">
    <property type="entry name" value="ZINC_FINGER_C2H2_1"/>
    <property type="match status" value="5"/>
</dbReference>
<evidence type="ECO:0000256" key="8">
    <source>
        <dbReference type="PROSITE-ProRule" id="PRU00042"/>
    </source>
</evidence>
<name>J0DDL1_AURST</name>
<evidence type="ECO:0000259" key="10">
    <source>
        <dbReference type="PROSITE" id="PS50157"/>
    </source>
</evidence>
<keyword evidence="12" id="KW-1185">Reference proteome</keyword>
<keyword evidence="2" id="KW-0479">Metal-binding</keyword>
<dbReference type="InterPro" id="IPR036236">
    <property type="entry name" value="Znf_C2H2_sf"/>
</dbReference>
<reference evidence="12" key="1">
    <citation type="journal article" date="2012" name="Science">
        <title>The Paleozoic origin of enzymatic lignin decomposition reconstructed from 31 fungal genomes.</title>
        <authorList>
            <person name="Floudas D."/>
            <person name="Binder M."/>
            <person name="Riley R."/>
            <person name="Barry K."/>
            <person name="Blanchette R.A."/>
            <person name="Henrissat B."/>
            <person name="Martinez A.T."/>
            <person name="Otillar R."/>
            <person name="Spatafora J.W."/>
            <person name="Yadav J.S."/>
            <person name="Aerts A."/>
            <person name="Benoit I."/>
            <person name="Boyd A."/>
            <person name="Carlson A."/>
            <person name="Copeland A."/>
            <person name="Coutinho P.M."/>
            <person name="de Vries R.P."/>
            <person name="Ferreira P."/>
            <person name="Findley K."/>
            <person name="Foster B."/>
            <person name="Gaskell J."/>
            <person name="Glotzer D."/>
            <person name="Gorecki P."/>
            <person name="Heitman J."/>
            <person name="Hesse C."/>
            <person name="Hori C."/>
            <person name="Igarashi K."/>
            <person name="Jurgens J.A."/>
            <person name="Kallen N."/>
            <person name="Kersten P."/>
            <person name="Kohler A."/>
            <person name="Kuees U."/>
            <person name="Kumar T.K.A."/>
            <person name="Kuo A."/>
            <person name="LaButti K."/>
            <person name="Larrondo L.F."/>
            <person name="Lindquist E."/>
            <person name="Ling A."/>
            <person name="Lombard V."/>
            <person name="Lucas S."/>
            <person name="Lundell T."/>
            <person name="Martin R."/>
            <person name="McLaughlin D.J."/>
            <person name="Morgenstern I."/>
            <person name="Morin E."/>
            <person name="Murat C."/>
            <person name="Nagy L.G."/>
            <person name="Nolan M."/>
            <person name="Ohm R.A."/>
            <person name="Patyshakuliyeva A."/>
            <person name="Rokas A."/>
            <person name="Ruiz-Duenas F.J."/>
            <person name="Sabat G."/>
            <person name="Salamov A."/>
            <person name="Samejima M."/>
            <person name="Schmutz J."/>
            <person name="Slot J.C."/>
            <person name="St John F."/>
            <person name="Stenlid J."/>
            <person name="Sun H."/>
            <person name="Sun S."/>
            <person name="Syed K."/>
            <person name="Tsang A."/>
            <person name="Wiebenga A."/>
            <person name="Young D."/>
            <person name="Pisabarro A."/>
            <person name="Eastwood D.C."/>
            <person name="Martin F."/>
            <person name="Cullen D."/>
            <person name="Grigoriev I.V."/>
            <person name="Hibbett D.S."/>
        </authorList>
    </citation>
    <scope>NUCLEOTIDE SEQUENCE [LARGE SCALE GENOMIC DNA]</scope>
    <source>
        <strain evidence="12">TFB10046</strain>
    </source>
</reference>
<keyword evidence="6" id="KW-0804">Transcription</keyword>
<dbReference type="GO" id="GO:0005634">
    <property type="term" value="C:nucleus"/>
    <property type="evidence" value="ECO:0007669"/>
    <property type="project" value="UniProtKB-SubCell"/>
</dbReference>
<dbReference type="GO" id="GO:0008270">
    <property type="term" value="F:zinc ion binding"/>
    <property type="evidence" value="ECO:0007669"/>
    <property type="project" value="UniProtKB-KW"/>
</dbReference>
<dbReference type="Proteomes" id="UP000006514">
    <property type="component" value="Unassembled WGS sequence"/>
</dbReference>
<feature type="domain" description="C2H2-type" evidence="10">
    <location>
        <begin position="514"/>
        <end position="541"/>
    </location>
</feature>
<dbReference type="EMBL" id="JH687770">
    <property type="protein sequence ID" value="EJD44539.1"/>
    <property type="molecule type" value="Genomic_DNA"/>
</dbReference>
<evidence type="ECO:0000256" key="5">
    <source>
        <dbReference type="ARBA" id="ARBA00023015"/>
    </source>
</evidence>
<dbReference type="SMART" id="SM00355">
    <property type="entry name" value="ZnF_C2H2"/>
    <property type="match status" value="11"/>
</dbReference>
<dbReference type="eggNOG" id="KOG1721">
    <property type="taxonomic scope" value="Eukaryota"/>
</dbReference>
<dbReference type="InterPro" id="IPR013087">
    <property type="entry name" value="Znf_C2H2_type"/>
</dbReference>
<dbReference type="AlphaFoldDB" id="J0DDL1"/>
<protein>
    <recommendedName>
        <fullName evidence="10">C2H2-type domain-containing protein</fullName>
    </recommendedName>
</protein>
<dbReference type="InterPro" id="IPR051061">
    <property type="entry name" value="Zinc_finger_trans_reg"/>
</dbReference>
<sequence length="589" mass="64305">MDPSQRSPLQFLQQYNGVYVLAQQPGYPLPPPQYDPRQHIDPRFLAMPPLFPAQAAGQVSFAPHAAFHQLQPITTPAVPGHMWSGEMPECVKETYRFIEGLDRALAEAPPPPTNRLALLHHRMDNALATGLCYGVMLPRDEKGRVKCPVAGCAKTFAKKPAAALFEHLKAAHTPAPGDDAPFACQWLGCDLTVSRPQRRISHLSRHTEYRPYVCTYPGCDSAYTCAPDLSIHRRVHPPLAPGADSECRCEWAGCTAAAFPDAQALQEHIEAAHARGVKSGAHCAWKGCLHIFGARGLRAHLWSHLPVWHKPFACFSCDAAFSTRGGLGVHAAVLRHVASVPDAGADDHSGDSAREARCNWAGCEGAVFADAPALRCHIEEAHARDLTRGARCAWEGCTFVFTAGSYRKHLWAHLPAWYKPFSCPSCDRAFATPAGLEKHAAAAHPGSSQCRCEWAGCEGNVFTAAKLRAHLKKAHLRAVTRGERCAWAGCRHRFAGAAYMNHLWTHLPEWYKPFACSSCDRAFRTAAGLARHTATHSTAESDTDDDYAPAPTPRAPLPKVKLQVKRPVPKPHSPDDSESELDIVGSIPV</sequence>
<evidence type="ECO:0000256" key="2">
    <source>
        <dbReference type="ARBA" id="ARBA00022723"/>
    </source>
</evidence>
<feature type="region of interest" description="Disordered" evidence="9">
    <location>
        <begin position="533"/>
        <end position="589"/>
    </location>
</feature>
<keyword evidence="5" id="KW-0805">Transcription regulation</keyword>
<feature type="domain" description="C2H2-type" evidence="10">
    <location>
        <begin position="312"/>
        <end position="341"/>
    </location>
</feature>
<evidence type="ECO:0000256" key="7">
    <source>
        <dbReference type="ARBA" id="ARBA00023242"/>
    </source>
</evidence>
<dbReference type="GO" id="GO:0006357">
    <property type="term" value="P:regulation of transcription by RNA polymerase II"/>
    <property type="evidence" value="ECO:0007669"/>
    <property type="project" value="TreeGrafter"/>
</dbReference>
<dbReference type="KEGG" id="adl:AURDEDRAFT_166324"/>
<dbReference type="PANTHER" id="PTHR46179:SF13">
    <property type="entry name" value="C2H2-TYPE DOMAIN-CONTAINING PROTEIN"/>
    <property type="match status" value="1"/>
</dbReference>
<accession>J0DDL1</accession>